<evidence type="ECO:0000313" key="3">
    <source>
        <dbReference type="WBParaSite" id="ACAC_0000375801-mRNA-1"/>
    </source>
</evidence>
<evidence type="ECO:0000256" key="1">
    <source>
        <dbReference type="SAM" id="MobiDB-lite"/>
    </source>
</evidence>
<dbReference type="WBParaSite" id="ACAC_0000375801-mRNA-1">
    <property type="protein sequence ID" value="ACAC_0000375801-mRNA-1"/>
    <property type="gene ID" value="ACAC_0000375801"/>
</dbReference>
<keyword evidence="2" id="KW-1185">Reference proteome</keyword>
<organism evidence="2 3">
    <name type="scientific">Angiostrongylus cantonensis</name>
    <name type="common">Rat lungworm</name>
    <dbReference type="NCBI Taxonomy" id="6313"/>
    <lineage>
        <taxon>Eukaryota</taxon>
        <taxon>Metazoa</taxon>
        <taxon>Ecdysozoa</taxon>
        <taxon>Nematoda</taxon>
        <taxon>Chromadorea</taxon>
        <taxon>Rhabditida</taxon>
        <taxon>Rhabditina</taxon>
        <taxon>Rhabditomorpha</taxon>
        <taxon>Strongyloidea</taxon>
        <taxon>Metastrongylidae</taxon>
        <taxon>Angiostrongylus</taxon>
    </lineage>
</organism>
<sequence>MQHENEQMVYREKFMVEHSPCLQIECHSIKRQDSEDLERKRLEEEDIIEERYTDWNTHDVFELPPSVADAHESQQSSAPSLEGKEFCTEHMRYEQMVYGGKITVEPSHLLGVDMERNRLESLTLTTLCDSNQSEEIHPRRSSSYSSSEEEVIIEEGDTDWNAHDVHEVSASVADAHESQQSSAPSLEEKEICTEHMRYEQMVYRGKITVEPSHLLEEKDIEQKYTDWNAHDVHEVSSSVESQQSSAPSLEEKEICTGHMRHELVGDGGKITVELSHLLGEDVERNRLEKEKDIEHKYTDWNAHDVHEVSSSVESQQSSAPSLEEQEICTGHMRYEPMVYGGKITVEPSHLLGEDVERNRMEQEKDIEQRYTDWNTHDVCEVPPSVADAHESQQSSAPSLEEKEISTDHMRIQMKNTCISLWSDKVQQLPELLYILKLCHNIYGPLSITSCEEIIEVQPVDCILMSKFHMLLRGLISEVYEVLLKSKKGKTLKEVMEMMTAFLKASDDFSRLDEIKKAILTVPEVIRISDDYLELCNDDAFFVITDVDIQPSGMTSSDNS</sequence>
<dbReference type="Proteomes" id="UP000035642">
    <property type="component" value="Unassembled WGS sequence"/>
</dbReference>
<accession>A0A0K0D113</accession>
<evidence type="ECO:0000313" key="2">
    <source>
        <dbReference type="Proteomes" id="UP000035642"/>
    </source>
</evidence>
<name>A0A0K0D113_ANGCA</name>
<dbReference type="AlphaFoldDB" id="A0A0K0D113"/>
<protein>
    <submittedName>
        <fullName evidence="3">Cardiomyopathy-associated protein 5</fullName>
    </submittedName>
</protein>
<reference evidence="3" key="2">
    <citation type="submission" date="2017-02" db="UniProtKB">
        <authorList>
            <consortium name="WormBaseParasite"/>
        </authorList>
    </citation>
    <scope>IDENTIFICATION</scope>
</reference>
<reference evidence="2" key="1">
    <citation type="submission" date="2012-09" db="EMBL/GenBank/DDBJ databases">
        <authorList>
            <person name="Martin A.A."/>
        </authorList>
    </citation>
    <scope>NUCLEOTIDE SEQUENCE</scope>
</reference>
<feature type="region of interest" description="Disordered" evidence="1">
    <location>
        <begin position="130"/>
        <end position="149"/>
    </location>
</feature>
<proteinExistence type="predicted"/>